<comment type="caution">
    <text evidence="1">The sequence shown here is derived from an EMBL/GenBank/DDBJ whole genome shotgun (WGS) entry which is preliminary data.</text>
</comment>
<reference evidence="1 2" key="1">
    <citation type="submission" date="2020-05" db="EMBL/GenBank/DDBJ databases">
        <title>Genome Sequencing of Type Strains.</title>
        <authorList>
            <person name="Lemaire J.F."/>
            <person name="Inderbitzin P."/>
            <person name="Gregorio O.A."/>
            <person name="Collins S.B."/>
            <person name="Wespe N."/>
            <person name="Knight-Connoni V."/>
        </authorList>
    </citation>
    <scope>NUCLEOTIDE SEQUENCE [LARGE SCALE GENOMIC DNA]</scope>
    <source>
        <strain evidence="1 2">DSM 100049</strain>
    </source>
</reference>
<sequence>MPLEDLPSQTSAHYLHSTLRERIVEHVFVGEALRRLWQRGITGVEVLRSEFDAGGYDLVMSYKAITRHIQFKTVTLGGRAPRVTANLKLMEKPSGCIIWIVVSPNLDLLSYLWFGNAPDVPLPDIRGFPVARHAKGTAQGKKNERPMHRVIAKGQFEKVATLDLILTRLFGPLD</sequence>
<keyword evidence="2" id="KW-1185">Reference proteome</keyword>
<dbReference type="Proteomes" id="UP000536441">
    <property type="component" value="Unassembled WGS sequence"/>
</dbReference>
<proteinExistence type="predicted"/>
<protein>
    <recommendedName>
        <fullName evidence="3">DUF4365 domain-containing protein</fullName>
    </recommendedName>
</protein>
<evidence type="ECO:0000313" key="2">
    <source>
        <dbReference type="Proteomes" id="UP000536441"/>
    </source>
</evidence>
<dbReference type="EMBL" id="JABMCH010000057">
    <property type="protein sequence ID" value="NUU46408.1"/>
    <property type="molecule type" value="Genomic_DNA"/>
</dbReference>
<evidence type="ECO:0008006" key="3">
    <source>
        <dbReference type="Google" id="ProtNLM"/>
    </source>
</evidence>
<accession>A0A7Y6B4F8</accession>
<evidence type="ECO:0000313" key="1">
    <source>
        <dbReference type="EMBL" id="NUU46408.1"/>
    </source>
</evidence>
<dbReference type="AlphaFoldDB" id="A0A7Y6B4F8"/>
<organism evidence="1 2">
    <name type="scientific">Sphingomonas zeae</name>
    <dbReference type="NCBI Taxonomy" id="1646122"/>
    <lineage>
        <taxon>Bacteria</taxon>
        <taxon>Pseudomonadati</taxon>
        <taxon>Pseudomonadota</taxon>
        <taxon>Alphaproteobacteria</taxon>
        <taxon>Sphingomonadales</taxon>
        <taxon>Sphingomonadaceae</taxon>
        <taxon>Sphingomonas</taxon>
    </lineage>
</organism>
<gene>
    <name evidence="1" type="ORF">HP438_05405</name>
</gene>
<name>A0A7Y6B4F8_9SPHN</name>